<keyword evidence="3" id="KW-0812">Transmembrane</keyword>
<evidence type="ECO:0000256" key="3">
    <source>
        <dbReference type="SAM" id="Phobius"/>
    </source>
</evidence>
<name>Q117G5_TRIEI</name>
<evidence type="ECO:0000256" key="1">
    <source>
        <dbReference type="ARBA" id="ARBA00022549"/>
    </source>
</evidence>
<dbReference type="AlphaFoldDB" id="Q117G5"/>
<evidence type="ECO:0000256" key="2">
    <source>
        <dbReference type="ARBA" id="ARBA00022738"/>
    </source>
</evidence>
<proteinExistence type="predicted"/>
<feature type="transmembrane region" description="Helical" evidence="3">
    <location>
        <begin position="6"/>
        <end position="23"/>
    </location>
</feature>
<dbReference type="Pfam" id="PF13646">
    <property type="entry name" value="HEAT_2"/>
    <property type="match status" value="2"/>
</dbReference>
<dbReference type="InterPro" id="IPR016024">
    <property type="entry name" value="ARM-type_fold"/>
</dbReference>
<dbReference type="EMBL" id="CP000393">
    <property type="protein sequence ID" value="ABG50359.1"/>
    <property type="molecule type" value="Genomic_DNA"/>
</dbReference>
<dbReference type="PANTHER" id="PTHR12697:SF38">
    <property type="entry name" value="PBS LYASE HEAT DOMAIN PROTEIN REPEAT-CONTAINING PROTEIN"/>
    <property type="match status" value="1"/>
</dbReference>
<dbReference type="GO" id="GO:0016491">
    <property type="term" value="F:oxidoreductase activity"/>
    <property type="evidence" value="ECO:0007669"/>
    <property type="project" value="TreeGrafter"/>
</dbReference>
<dbReference type="eggNOG" id="COG1413">
    <property type="taxonomic scope" value="Bacteria"/>
</dbReference>
<dbReference type="HOGENOM" id="CLU_920356_0_0_3"/>
<dbReference type="SMART" id="SM00567">
    <property type="entry name" value="EZ_HEAT"/>
    <property type="match status" value="6"/>
</dbReference>
<evidence type="ECO:0000313" key="4">
    <source>
        <dbReference type="EMBL" id="ABG50359.1"/>
    </source>
</evidence>
<protein>
    <submittedName>
        <fullName evidence="4">PBS lyase HEAT-like repeat</fullName>
    </submittedName>
</protein>
<dbReference type="SUPFAM" id="SSF48371">
    <property type="entry name" value="ARM repeat"/>
    <property type="match status" value="1"/>
</dbReference>
<dbReference type="InterPro" id="IPR011989">
    <property type="entry name" value="ARM-like"/>
</dbReference>
<accession>Q117G5</accession>
<keyword evidence="3" id="KW-0472">Membrane</keyword>
<dbReference type="GO" id="GO:0030089">
    <property type="term" value="C:phycobilisome"/>
    <property type="evidence" value="ECO:0007669"/>
    <property type="project" value="UniProtKB-KW"/>
</dbReference>
<keyword evidence="4" id="KW-0456">Lyase</keyword>
<dbReference type="GO" id="GO:0016829">
    <property type="term" value="F:lyase activity"/>
    <property type="evidence" value="ECO:0007669"/>
    <property type="project" value="UniProtKB-KW"/>
</dbReference>
<keyword evidence="2" id="KW-0605">Phycobilisome</keyword>
<keyword evidence="1" id="KW-0042">Antenna complex</keyword>
<gene>
    <name evidence="4" type="ordered locus">Tery_0978</name>
</gene>
<dbReference type="Gene3D" id="1.25.10.10">
    <property type="entry name" value="Leucine-rich Repeat Variant"/>
    <property type="match status" value="2"/>
</dbReference>
<sequence>MYGLGSVSPVYFNCLVVIIYYSFSMSQEQTDTFLAEPREEGTQKTLSLEEIDTFLAETKQQVTEKTFDTSDSQRLQLMVECLGDPRGMVRLGFAETFGEIGKPAAPFLTEALLNHSNAVVRRASAKALAIIADPETFSPLVHALVNDEDTVVKGSSVGALARIGEPAAPILLEILGSTEYSESIKGHAAWALAFIGSAAKEHLYREINSEKVAVRSAVVGAIAKIAQYSEEEEGINILITALGDSSEEVRTEAAAVLGNLAYKPAVPFLVELLNDPSSGETRKAAALSLMKIRCDSALEPLRASWEQESEEDIKKIIKLAITQLERQFTENDVE</sequence>
<organism evidence="4">
    <name type="scientific">Trichodesmium erythraeum (strain IMS101)</name>
    <dbReference type="NCBI Taxonomy" id="203124"/>
    <lineage>
        <taxon>Bacteria</taxon>
        <taxon>Bacillati</taxon>
        <taxon>Cyanobacteriota</taxon>
        <taxon>Cyanophyceae</taxon>
        <taxon>Oscillatoriophycideae</taxon>
        <taxon>Oscillatoriales</taxon>
        <taxon>Microcoleaceae</taxon>
        <taxon>Trichodesmium</taxon>
    </lineage>
</organism>
<keyword evidence="3" id="KW-1133">Transmembrane helix</keyword>
<dbReference type="InterPro" id="IPR004155">
    <property type="entry name" value="PBS_lyase_HEAT"/>
</dbReference>
<dbReference type="KEGG" id="ter:Tery_0978"/>
<dbReference type="STRING" id="203124.Tery_0978"/>
<dbReference type="PANTHER" id="PTHR12697">
    <property type="entry name" value="PBS LYASE HEAT-LIKE PROTEIN"/>
    <property type="match status" value="1"/>
</dbReference>
<reference evidence="4" key="1">
    <citation type="submission" date="2006-06" db="EMBL/GenBank/DDBJ databases">
        <title>Complete sequence of Trichodesmium erythraeum IMS101.</title>
        <authorList>
            <consortium name="US DOE Joint Genome Institute"/>
            <person name="Copeland A."/>
            <person name="Lucas S."/>
            <person name="Lapidus A."/>
            <person name="Barry K."/>
            <person name="Detter J.C."/>
            <person name="Glavina del Rio T."/>
            <person name="Hammon N."/>
            <person name="Israni S."/>
            <person name="Dalin E."/>
            <person name="Tice H."/>
            <person name="Pitluck S."/>
            <person name="Kiss H."/>
            <person name="Munk A.C."/>
            <person name="Brettin T."/>
            <person name="Bruce D."/>
            <person name="Han C."/>
            <person name="Tapia R."/>
            <person name="Gilna P."/>
            <person name="Schmutz J."/>
            <person name="Larimer F."/>
            <person name="Land M."/>
            <person name="Hauser L."/>
            <person name="Kyrpides N."/>
            <person name="Kim E."/>
            <person name="Richardson P."/>
        </authorList>
    </citation>
    <scope>NUCLEOTIDE SEQUENCE [LARGE SCALE GENOMIC DNA]</scope>
    <source>
        <strain evidence="4">IMS101</strain>
    </source>
</reference>